<feature type="compositionally biased region" description="Acidic residues" evidence="1">
    <location>
        <begin position="311"/>
        <end position="320"/>
    </location>
</feature>
<feature type="compositionally biased region" description="Polar residues" evidence="1">
    <location>
        <begin position="1"/>
        <end position="10"/>
    </location>
</feature>
<dbReference type="OrthoDB" id="3261064at2"/>
<evidence type="ECO:0000313" key="4">
    <source>
        <dbReference type="Proteomes" id="UP000237752"/>
    </source>
</evidence>
<evidence type="ECO:0000313" key="3">
    <source>
        <dbReference type="EMBL" id="PRZ43131.1"/>
    </source>
</evidence>
<feature type="compositionally biased region" description="Basic and acidic residues" evidence="1">
    <location>
        <begin position="491"/>
        <end position="506"/>
    </location>
</feature>
<dbReference type="CDD" id="cd00085">
    <property type="entry name" value="HNHc"/>
    <property type="match status" value="1"/>
</dbReference>
<protein>
    <submittedName>
        <fullName evidence="3">Uncharacterized protein DUF222</fullName>
    </submittedName>
</protein>
<dbReference type="AlphaFoldDB" id="A0A2T1A3E6"/>
<feature type="region of interest" description="Disordered" evidence="1">
    <location>
        <begin position="472"/>
        <end position="510"/>
    </location>
</feature>
<accession>A0A2T1A3E6</accession>
<dbReference type="Proteomes" id="UP000237752">
    <property type="component" value="Unassembled WGS sequence"/>
</dbReference>
<organism evidence="3 4">
    <name type="scientific">Antricoccus suffuscus</name>
    <dbReference type="NCBI Taxonomy" id="1629062"/>
    <lineage>
        <taxon>Bacteria</taxon>
        <taxon>Bacillati</taxon>
        <taxon>Actinomycetota</taxon>
        <taxon>Actinomycetes</taxon>
        <taxon>Geodermatophilales</taxon>
        <taxon>Antricoccaceae</taxon>
        <taxon>Antricoccus</taxon>
    </lineage>
</organism>
<proteinExistence type="predicted"/>
<reference evidence="3 4" key="1">
    <citation type="submission" date="2018-03" db="EMBL/GenBank/DDBJ databases">
        <title>Genomic Encyclopedia of Archaeal and Bacterial Type Strains, Phase II (KMG-II): from individual species to whole genera.</title>
        <authorList>
            <person name="Goeker M."/>
        </authorList>
    </citation>
    <scope>NUCLEOTIDE SEQUENCE [LARGE SCALE GENOMIC DNA]</scope>
    <source>
        <strain evidence="3 4">DSM 100065</strain>
    </source>
</reference>
<dbReference type="RefSeq" id="WP_106348097.1">
    <property type="nucleotide sequence ID" value="NZ_PVUE01000003.1"/>
</dbReference>
<keyword evidence="4" id="KW-1185">Reference proteome</keyword>
<gene>
    <name evidence="3" type="ORF">CLV47_103188</name>
</gene>
<dbReference type="InterPro" id="IPR003615">
    <property type="entry name" value="HNH_nuc"/>
</dbReference>
<dbReference type="EMBL" id="PVUE01000003">
    <property type="protein sequence ID" value="PRZ43131.1"/>
    <property type="molecule type" value="Genomic_DNA"/>
</dbReference>
<feature type="region of interest" description="Disordered" evidence="1">
    <location>
        <begin position="647"/>
        <end position="671"/>
    </location>
</feature>
<feature type="compositionally biased region" description="Basic residues" evidence="1">
    <location>
        <begin position="655"/>
        <end position="671"/>
    </location>
</feature>
<evidence type="ECO:0000256" key="1">
    <source>
        <dbReference type="SAM" id="MobiDB-lite"/>
    </source>
</evidence>
<sequence>MTTTQETSLSGGAVASDGGSRGDSSHLASLPESSYSERVFDHQLCELASLEHAQALLAYREITALLTAHRHAFTLLPGGTFPGAPRPHTDGTTDRGDAWLNARELVLSEYAPDCGLSLRTAGRRLDKALNAGENFPDTVNALTRAASGVTPAKLNILLAETNALTREQKQAVEKLVLPHAAGDTSVSWARRIREAIITVLGAPLAAKTRRDREDDRYVAIMPDGMVAHLLGELPAAQAKALDLALDALADTADPDDPRTRDQLRADALVTCVLGPAAFTTPAGNADGRDNANGHHGGGAATGPGDAAENADYCDNDEPEPDYGYGYVDPQRADPHASDCDDSDEAAGDKDTDATDGAVGSRDADVAPTTGTDSSAEDDVPDPYRGLPLAVARDDDEPDFTFYKPEHDADRLGRALWGGNERILPLIDPSEVQRVGELWEMIRQLAAQLNFTIPRPPDVHLDVTIPVDLLAGRDRAEHDGTPVPDDNGTRTNRTDHFDEGTRVPDDSDQHDENDEIAARHTAVLDGVGPIDPDLARHLARDARWRRVLADPVTGIVYDVGKTRYRIPADMRRRVITRDQTCRFPGCARKAQYCHLDHVVEFPLGSTADHNLACLCALHHRVKHQTGWRLTLNDDASIDWISPTGRRYTTYPASRKTPSRTIKKAGRRKNAGE</sequence>
<evidence type="ECO:0000259" key="2">
    <source>
        <dbReference type="SMART" id="SM00507"/>
    </source>
</evidence>
<dbReference type="SMART" id="SM00507">
    <property type="entry name" value="HNHc"/>
    <property type="match status" value="1"/>
</dbReference>
<comment type="caution">
    <text evidence="3">The sequence shown here is derived from an EMBL/GenBank/DDBJ whole genome shotgun (WGS) entry which is preliminary data.</text>
</comment>
<dbReference type="Pfam" id="PF02720">
    <property type="entry name" value="DUF222"/>
    <property type="match status" value="1"/>
</dbReference>
<feature type="region of interest" description="Disordered" evidence="1">
    <location>
        <begin position="1"/>
        <end position="29"/>
    </location>
</feature>
<feature type="region of interest" description="Disordered" evidence="1">
    <location>
        <begin position="280"/>
        <end position="398"/>
    </location>
</feature>
<name>A0A2T1A3E6_9ACTN</name>
<dbReference type="InterPro" id="IPR003870">
    <property type="entry name" value="DUF222"/>
</dbReference>
<feature type="domain" description="HNH nuclease" evidence="2">
    <location>
        <begin position="568"/>
        <end position="619"/>
    </location>
</feature>